<evidence type="ECO:0000313" key="2">
    <source>
        <dbReference type="Proteomes" id="UP000218327"/>
    </source>
</evidence>
<dbReference type="Pfam" id="PF07237">
    <property type="entry name" value="DUF1428"/>
    <property type="match status" value="1"/>
</dbReference>
<dbReference type="PIRSF" id="PIRSF007028">
    <property type="entry name" value="UCP007028"/>
    <property type="match status" value="1"/>
</dbReference>
<dbReference type="Proteomes" id="UP000218327">
    <property type="component" value="Unassembled WGS sequence"/>
</dbReference>
<dbReference type="InterPro" id="IPR009874">
    <property type="entry name" value="DUF1428"/>
</dbReference>
<organism evidence="1 2">
    <name type="scientific">SAR86 cluster bacterium</name>
    <dbReference type="NCBI Taxonomy" id="2030880"/>
    <lineage>
        <taxon>Bacteria</taxon>
        <taxon>Pseudomonadati</taxon>
        <taxon>Pseudomonadota</taxon>
        <taxon>Gammaproteobacteria</taxon>
        <taxon>SAR86 cluster</taxon>
    </lineage>
</organism>
<sequence length="118" mass="13616">MYVNTYVLSVPEEKKDEYIRIANIFAEVAKDYGALEIFENWELEVPDGEQTDYRKAVKAKPGEKIVLSWIVWPDRETGAVAHKGMFADKRMTEIGELPFDGKRMILGGFEPILTFRKE</sequence>
<accession>A0A2A5AW32</accession>
<dbReference type="SUPFAM" id="SSF54909">
    <property type="entry name" value="Dimeric alpha+beta barrel"/>
    <property type="match status" value="1"/>
</dbReference>
<dbReference type="AlphaFoldDB" id="A0A2A5AW32"/>
<name>A0A2A5AW32_9GAMM</name>
<gene>
    <name evidence="1" type="ORF">COA96_12805</name>
</gene>
<dbReference type="Gene3D" id="3.30.70.100">
    <property type="match status" value="1"/>
</dbReference>
<reference evidence="2" key="1">
    <citation type="submission" date="2017-08" db="EMBL/GenBank/DDBJ databases">
        <title>A dynamic microbial community with high functional redundancy inhabits the cold, oxic subseafloor aquifer.</title>
        <authorList>
            <person name="Tully B.J."/>
            <person name="Wheat C.G."/>
            <person name="Glazer B.T."/>
            <person name="Huber J.A."/>
        </authorList>
    </citation>
    <scope>NUCLEOTIDE SEQUENCE [LARGE SCALE GENOMIC DNA]</scope>
</reference>
<protein>
    <submittedName>
        <fullName evidence="1">RNA signal recognition particle</fullName>
    </submittedName>
</protein>
<dbReference type="InterPro" id="IPR011008">
    <property type="entry name" value="Dimeric_a/b-barrel"/>
</dbReference>
<dbReference type="EMBL" id="NVVJ01000046">
    <property type="protein sequence ID" value="PCJ22988.1"/>
    <property type="molecule type" value="Genomic_DNA"/>
</dbReference>
<proteinExistence type="predicted"/>
<evidence type="ECO:0000313" key="1">
    <source>
        <dbReference type="EMBL" id="PCJ22988.1"/>
    </source>
</evidence>
<comment type="caution">
    <text evidence="1">The sequence shown here is derived from an EMBL/GenBank/DDBJ whole genome shotgun (WGS) entry which is preliminary data.</text>
</comment>